<sequence length="110" mass="12117">MMDPIHQCQFALVVISFSLQVNATLNATGRAPFTEGVGLESVIKNQSHISASNNIQQIDNLQSSLKAKSVEILHVDLVLLSVYHGFRSTAFTRFSIVLHPLIFSSFFLLG</sequence>
<organism evidence="2 3">
    <name type="scientific">Lactuca sativa</name>
    <name type="common">Garden lettuce</name>
    <dbReference type="NCBI Taxonomy" id="4236"/>
    <lineage>
        <taxon>Eukaryota</taxon>
        <taxon>Viridiplantae</taxon>
        <taxon>Streptophyta</taxon>
        <taxon>Embryophyta</taxon>
        <taxon>Tracheophyta</taxon>
        <taxon>Spermatophyta</taxon>
        <taxon>Magnoliopsida</taxon>
        <taxon>eudicotyledons</taxon>
        <taxon>Gunneridae</taxon>
        <taxon>Pentapetalae</taxon>
        <taxon>asterids</taxon>
        <taxon>campanulids</taxon>
        <taxon>Asterales</taxon>
        <taxon>Asteraceae</taxon>
        <taxon>Cichorioideae</taxon>
        <taxon>Cichorieae</taxon>
        <taxon>Lactucinae</taxon>
        <taxon>Lactuca</taxon>
    </lineage>
</organism>
<name>A0A9R1W6S2_LACSA</name>
<keyword evidence="3" id="KW-1185">Reference proteome</keyword>
<dbReference type="Proteomes" id="UP000235145">
    <property type="component" value="Unassembled WGS sequence"/>
</dbReference>
<evidence type="ECO:0000256" key="1">
    <source>
        <dbReference type="SAM" id="SignalP"/>
    </source>
</evidence>
<protein>
    <submittedName>
        <fullName evidence="2">Uncharacterized protein</fullName>
    </submittedName>
</protein>
<reference evidence="2 3" key="1">
    <citation type="journal article" date="2017" name="Nat. Commun.">
        <title>Genome assembly with in vitro proximity ligation data and whole-genome triplication in lettuce.</title>
        <authorList>
            <person name="Reyes-Chin-Wo S."/>
            <person name="Wang Z."/>
            <person name="Yang X."/>
            <person name="Kozik A."/>
            <person name="Arikit S."/>
            <person name="Song C."/>
            <person name="Xia L."/>
            <person name="Froenicke L."/>
            <person name="Lavelle D.O."/>
            <person name="Truco M.J."/>
            <person name="Xia R."/>
            <person name="Zhu S."/>
            <person name="Xu C."/>
            <person name="Xu H."/>
            <person name="Xu X."/>
            <person name="Cox K."/>
            <person name="Korf I."/>
            <person name="Meyers B.C."/>
            <person name="Michelmore R.W."/>
        </authorList>
    </citation>
    <scope>NUCLEOTIDE SEQUENCE [LARGE SCALE GENOMIC DNA]</scope>
    <source>
        <strain evidence="3">cv. Salinas</strain>
        <tissue evidence="2">Seedlings</tissue>
    </source>
</reference>
<keyword evidence="1" id="KW-0732">Signal</keyword>
<accession>A0A9R1W6S2</accession>
<proteinExistence type="predicted"/>
<evidence type="ECO:0000313" key="3">
    <source>
        <dbReference type="Proteomes" id="UP000235145"/>
    </source>
</evidence>
<feature type="signal peptide" evidence="1">
    <location>
        <begin position="1"/>
        <end position="23"/>
    </location>
</feature>
<gene>
    <name evidence="2" type="ORF">LSAT_V11C300113590</name>
</gene>
<feature type="chain" id="PRO_5040174909" evidence="1">
    <location>
        <begin position="24"/>
        <end position="110"/>
    </location>
</feature>
<dbReference type="EMBL" id="NBSK02000003">
    <property type="protein sequence ID" value="KAJ0217362.1"/>
    <property type="molecule type" value="Genomic_DNA"/>
</dbReference>
<evidence type="ECO:0000313" key="2">
    <source>
        <dbReference type="EMBL" id="KAJ0217362.1"/>
    </source>
</evidence>
<comment type="caution">
    <text evidence="2">The sequence shown here is derived from an EMBL/GenBank/DDBJ whole genome shotgun (WGS) entry which is preliminary data.</text>
</comment>
<dbReference type="AlphaFoldDB" id="A0A9R1W6S2"/>